<dbReference type="GO" id="GO:0003677">
    <property type="term" value="F:DNA binding"/>
    <property type="evidence" value="ECO:0007669"/>
    <property type="project" value="UniProtKB-KW"/>
</dbReference>
<comment type="caution">
    <text evidence="3">The sequence shown here is derived from an EMBL/GenBank/DDBJ whole genome shotgun (WGS) entry which is preliminary data.</text>
</comment>
<dbReference type="Proteomes" id="UP000051677">
    <property type="component" value="Unassembled WGS sequence"/>
</dbReference>
<dbReference type="RefSeq" id="WP_055581074.1">
    <property type="nucleotide sequence ID" value="NZ_LKTM01000361.1"/>
</dbReference>
<evidence type="ECO:0000259" key="2">
    <source>
        <dbReference type="Pfam" id="PF00440"/>
    </source>
</evidence>
<evidence type="ECO:0000256" key="1">
    <source>
        <dbReference type="ARBA" id="ARBA00023125"/>
    </source>
</evidence>
<dbReference type="InterPro" id="IPR009057">
    <property type="entry name" value="Homeodomain-like_sf"/>
</dbReference>
<dbReference type="InterPro" id="IPR001647">
    <property type="entry name" value="HTH_TetR"/>
</dbReference>
<evidence type="ECO:0000313" key="4">
    <source>
        <dbReference type="Proteomes" id="UP000051677"/>
    </source>
</evidence>
<gene>
    <name evidence="3" type="ORF">AO501_18805</name>
</gene>
<accession>A0A0Q2RKW5</accession>
<proteinExistence type="predicted"/>
<dbReference type="STRING" id="1778.A9W97_22690"/>
<name>A0A0Q2RKW5_MYCGO</name>
<dbReference type="OrthoDB" id="3218408at2"/>
<dbReference type="EMBL" id="LKTM01000361">
    <property type="protein sequence ID" value="KQH76059.1"/>
    <property type="molecule type" value="Genomic_DNA"/>
</dbReference>
<organism evidence="3 4">
    <name type="scientific">Mycobacterium gordonae</name>
    <dbReference type="NCBI Taxonomy" id="1778"/>
    <lineage>
        <taxon>Bacteria</taxon>
        <taxon>Bacillati</taxon>
        <taxon>Actinomycetota</taxon>
        <taxon>Actinomycetes</taxon>
        <taxon>Mycobacteriales</taxon>
        <taxon>Mycobacteriaceae</taxon>
        <taxon>Mycobacterium</taxon>
    </lineage>
</organism>
<dbReference type="Pfam" id="PF00440">
    <property type="entry name" value="TetR_N"/>
    <property type="match status" value="1"/>
</dbReference>
<sequence>MATSSRLTVDDWLQAGYATVADEGLNALKLDRLCARLNVTKGSFYWHFADMAAYRKALIESWTRLKDDELREIEQLGDTEPRERLSQMIALLIKPTHWTLERAMREWARSDEDIAAAIRAADGRLFKQVRRAFRDFGFDADEAALRAGTTFAAGIGLLHLSVGTPEKQQREKFLDFLLRP</sequence>
<feature type="domain" description="HTH tetR-type" evidence="2">
    <location>
        <begin position="13"/>
        <end position="53"/>
    </location>
</feature>
<protein>
    <submittedName>
        <fullName evidence="3">TetR family transcriptional regulator</fullName>
    </submittedName>
</protein>
<dbReference type="AlphaFoldDB" id="A0A0Q2RKW5"/>
<dbReference type="Gene3D" id="1.10.357.10">
    <property type="entry name" value="Tetracycline Repressor, domain 2"/>
    <property type="match status" value="1"/>
</dbReference>
<keyword evidence="1" id="KW-0238">DNA-binding</keyword>
<evidence type="ECO:0000313" key="3">
    <source>
        <dbReference type="EMBL" id="KQH76059.1"/>
    </source>
</evidence>
<dbReference type="SUPFAM" id="SSF46689">
    <property type="entry name" value="Homeodomain-like"/>
    <property type="match status" value="1"/>
</dbReference>
<reference evidence="3 4" key="1">
    <citation type="submission" date="2015-10" db="EMBL/GenBank/DDBJ databases">
        <title>Mycobacterium gordonae draft genome assembly.</title>
        <authorList>
            <person name="Ustinova V."/>
            <person name="Smirnova T."/>
            <person name="Blagodatskikh K."/>
            <person name="Varlamov D."/>
            <person name="Larionova E."/>
            <person name="Chernousova L."/>
        </authorList>
    </citation>
    <scope>NUCLEOTIDE SEQUENCE [LARGE SCALE GENOMIC DNA]</scope>
    <source>
        <strain evidence="3 4">CTRI 14-8773</strain>
    </source>
</reference>